<reference evidence="2 4" key="2">
    <citation type="journal article" date="2014" name="BMC Genomics">
        <title>An improved genome release (version Mt4.0) for the model legume Medicago truncatula.</title>
        <authorList>
            <person name="Tang H."/>
            <person name="Krishnakumar V."/>
            <person name="Bidwell S."/>
            <person name="Rosen B."/>
            <person name="Chan A."/>
            <person name="Zhou S."/>
            <person name="Gentzbittel L."/>
            <person name="Childs K.L."/>
            <person name="Yandell M."/>
            <person name="Gundlach H."/>
            <person name="Mayer K.F."/>
            <person name="Schwartz D.C."/>
            <person name="Town C.D."/>
        </authorList>
    </citation>
    <scope>GENOME REANNOTATION</scope>
    <source>
        <strain evidence="2">A17</strain>
        <strain evidence="3 4">cv. Jemalong A17</strain>
    </source>
</reference>
<dbReference type="EnsemblPlants" id="KEH40417">
    <property type="protein sequence ID" value="KEH40417"/>
    <property type="gene ID" value="MTR_1g028540"/>
</dbReference>
<gene>
    <name evidence="2" type="ordered locus">MTR_1g028540</name>
</gene>
<organism evidence="2 4">
    <name type="scientific">Medicago truncatula</name>
    <name type="common">Barrel medic</name>
    <name type="synonym">Medicago tribuloides</name>
    <dbReference type="NCBI Taxonomy" id="3880"/>
    <lineage>
        <taxon>Eukaryota</taxon>
        <taxon>Viridiplantae</taxon>
        <taxon>Streptophyta</taxon>
        <taxon>Embryophyta</taxon>
        <taxon>Tracheophyta</taxon>
        <taxon>Spermatophyta</taxon>
        <taxon>Magnoliopsida</taxon>
        <taxon>eudicotyledons</taxon>
        <taxon>Gunneridae</taxon>
        <taxon>Pentapetalae</taxon>
        <taxon>rosids</taxon>
        <taxon>fabids</taxon>
        <taxon>Fabales</taxon>
        <taxon>Fabaceae</taxon>
        <taxon>Papilionoideae</taxon>
        <taxon>50 kb inversion clade</taxon>
        <taxon>NPAAA clade</taxon>
        <taxon>Hologalegina</taxon>
        <taxon>IRL clade</taxon>
        <taxon>Trifolieae</taxon>
        <taxon>Medicago</taxon>
    </lineage>
</organism>
<sequence length="129" mass="14918">MTCHQKKLLGTRNVNLWKTQRLKFWTGPNPDDSLEPVIAYMYKTNKDKYESIARTWTREYAMVLLSICSLLTDPNSDDPLEPVLLSISSLLTDPNSDDPLDPSIAYMYKKNKEIYEVIARSWTQKPAMT</sequence>
<evidence type="ECO:0000259" key="1">
    <source>
        <dbReference type="Pfam" id="PF00179"/>
    </source>
</evidence>
<reference evidence="3" key="3">
    <citation type="submission" date="2015-04" db="UniProtKB">
        <authorList>
            <consortium name="EnsemblPlants"/>
        </authorList>
    </citation>
    <scope>IDENTIFICATION</scope>
    <source>
        <strain evidence="3">cv. Jemalong A17</strain>
    </source>
</reference>
<proteinExistence type="predicted"/>
<reference evidence="2 4" key="1">
    <citation type="journal article" date="2011" name="Nature">
        <title>The Medicago genome provides insight into the evolution of rhizobial symbioses.</title>
        <authorList>
            <person name="Young N.D."/>
            <person name="Debelle F."/>
            <person name="Oldroyd G.E."/>
            <person name="Geurts R."/>
            <person name="Cannon S.B."/>
            <person name="Udvardi M.K."/>
            <person name="Benedito V.A."/>
            <person name="Mayer K.F."/>
            <person name="Gouzy J."/>
            <person name="Schoof H."/>
            <person name="Van de Peer Y."/>
            <person name="Proost S."/>
            <person name="Cook D.R."/>
            <person name="Meyers B.C."/>
            <person name="Spannagl M."/>
            <person name="Cheung F."/>
            <person name="De Mita S."/>
            <person name="Krishnakumar V."/>
            <person name="Gundlach H."/>
            <person name="Zhou S."/>
            <person name="Mudge J."/>
            <person name="Bharti A.K."/>
            <person name="Murray J.D."/>
            <person name="Naoumkina M.A."/>
            <person name="Rosen B."/>
            <person name="Silverstein K.A."/>
            <person name="Tang H."/>
            <person name="Rombauts S."/>
            <person name="Zhao P.X."/>
            <person name="Zhou P."/>
            <person name="Barbe V."/>
            <person name="Bardou P."/>
            <person name="Bechner M."/>
            <person name="Bellec A."/>
            <person name="Berger A."/>
            <person name="Berges H."/>
            <person name="Bidwell S."/>
            <person name="Bisseling T."/>
            <person name="Choisne N."/>
            <person name="Couloux A."/>
            <person name="Denny R."/>
            <person name="Deshpande S."/>
            <person name="Dai X."/>
            <person name="Doyle J.J."/>
            <person name="Dudez A.M."/>
            <person name="Farmer A.D."/>
            <person name="Fouteau S."/>
            <person name="Franken C."/>
            <person name="Gibelin C."/>
            <person name="Gish J."/>
            <person name="Goldstein S."/>
            <person name="Gonzalez A.J."/>
            <person name="Green P.J."/>
            <person name="Hallab A."/>
            <person name="Hartog M."/>
            <person name="Hua A."/>
            <person name="Humphray S.J."/>
            <person name="Jeong D.H."/>
            <person name="Jing Y."/>
            <person name="Jocker A."/>
            <person name="Kenton S.M."/>
            <person name="Kim D.J."/>
            <person name="Klee K."/>
            <person name="Lai H."/>
            <person name="Lang C."/>
            <person name="Lin S."/>
            <person name="Macmil S.L."/>
            <person name="Magdelenat G."/>
            <person name="Matthews L."/>
            <person name="McCorrison J."/>
            <person name="Monaghan E.L."/>
            <person name="Mun J.H."/>
            <person name="Najar F.Z."/>
            <person name="Nicholson C."/>
            <person name="Noirot C."/>
            <person name="O'Bleness M."/>
            <person name="Paule C.R."/>
            <person name="Poulain J."/>
            <person name="Prion F."/>
            <person name="Qin B."/>
            <person name="Qu C."/>
            <person name="Retzel E.F."/>
            <person name="Riddle C."/>
            <person name="Sallet E."/>
            <person name="Samain S."/>
            <person name="Samson N."/>
            <person name="Sanders I."/>
            <person name="Saurat O."/>
            <person name="Scarpelli C."/>
            <person name="Schiex T."/>
            <person name="Segurens B."/>
            <person name="Severin A.J."/>
            <person name="Sherrier D.J."/>
            <person name="Shi R."/>
            <person name="Sims S."/>
            <person name="Singer S.R."/>
            <person name="Sinharoy S."/>
            <person name="Sterck L."/>
            <person name="Viollet A."/>
            <person name="Wang B.B."/>
            <person name="Wang K."/>
            <person name="Wang M."/>
            <person name="Wang X."/>
            <person name="Warfsmann J."/>
            <person name="Weissenbach J."/>
            <person name="White D.D."/>
            <person name="White J.D."/>
            <person name="Wiley G.B."/>
            <person name="Wincker P."/>
            <person name="Xing Y."/>
            <person name="Yang L."/>
            <person name="Yao Z."/>
            <person name="Ying F."/>
            <person name="Zhai J."/>
            <person name="Zhou L."/>
            <person name="Zuber A."/>
            <person name="Denarie J."/>
            <person name="Dixon R.A."/>
            <person name="May G.D."/>
            <person name="Schwartz D.C."/>
            <person name="Rogers J."/>
            <person name="Quetier F."/>
            <person name="Town C.D."/>
            <person name="Roe B.A."/>
        </authorList>
    </citation>
    <scope>NUCLEOTIDE SEQUENCE [LARGE SCALE GENOMIC DNA]</scope>
    <source>
        <strain evidence="2">A17</strain>
        <strain evidence="3 4">cv. Jemalong A17</strain>
    </source>
</reference>
<dbReference type="Proteomes" id="UP000002051">
    <property type="component" value="Unassembled WGS sequence"/>
</dbReference>
<dbReference type="Gene3D" id="3.10.110.10">
    <property type="entry name" value="Ubiquitin Conjugating Enzyme"/>
    <property type="match status" value="2"/>
</dbReference>
<evidence type="ECO:0000313" key="4">
    <source>
        <dbReference type="Proteomes" id="UP000002051"/>
    </source>
</evidence>
<dbReference type="AlphaFoldDB" id="A0A072VF73"/>
<dbReference type="SUPFAM" id="SSF54495">
    <property type="entry name" value="UBC-like"/>
    <property type="match status" value="2"/>
</dbReference>
<dbReference type="EMBL" id="CM001217">
    <property type="protein sequence ID" value="KEH40417.1"/>
    <property type="molecule type" value="Genomic_DNA"/>
</dbReference>
<dbReference type="InterPro" id="IPR016135">
    <property type="entry name" value="UBQ-conjugating_enzyme/RWD"/>
</dbReference>
<keyword evidence="4" id="KW-1185">Reference proteome</keyword>
<evidence type="ECO:0000313" key="3">
    <source>
        <dbReference type="EnsemblPlants" id="KEH40417"/>
    </source>
</evidence>
<protein>
    <submittedName>
        <fullName evidence="2">Ubiquitin-conjugating enzyme</fullName>
    </submittedName>
</protein>
<dbReference type="PANTHER" id="PTHR24068">
    <property type="entry name" value="UBIQUITIN-CONJUGATING ENZYME E2"/>
    <property type="match status" value="1"/>
</dbReference>
<name>A0A072VF73_MEDTR</name>
<feature type="domain" description="UBC core" evidence="1">
    <location>
        <begin position="81"/>
        <end position="122"/>
    </location>
</feature>
<accession>A0A072VF73</accession>
<evidence type="ECO:0000313" key="2">
    <source>
        <dbReference type="EMBL" id="KEH40417.1"/>
    </source>
</evidence>
<dbReference type="InterPro" id="IPR000608">
    <property type="entry name" value="UBC"/>
</dbReference>
<dbReference type="Pfam" id="PF00179">
    <property type="entry name" value="UQ_con"/>
    <property type="match status" value="1"/>
</dbReference>
<dbReference type="STRING" id="3880.A0A072VF73"/>
<dbReference type="HOGENOM" id="CLU_1951962_0_0_1"/>